<dbReference type="Gene3D" id="3.30.70.100">
    <property type="match status" value="1"/>
</dbReference>
<organism evidence="3 4">
    <name type="scientific">Candidatus Daviesbacteria bacterium GW2011_GWA2_40_9</name>
    <dbReference type="NCBI Taxonomy" id="1618424"/>
    <lineage>
        <taxon>Bacteria</taxon>
        <taxon>Candidatus Daviesiibacteriota</taxon>
    </lineage>
</organism>
<gene>
    <name evidence="3" type="ORF">UU29_C0004G0011</name>
</gene>
<keyword evidence="1" id="KW-0479">Metal-binding</keyword>
<dbReference type="PANTHER" id="PTHR46594:SF4">
    <property type="entry name" value="P-TYPE CATION-TRANSPORTING ATPASE"/>
    <property type="match status" value="1"/>
</dbReference>
<evidence type="ECO:0000256" key="1">
    <source>
        <dbReference type="ARBA" id="ARBA00022723"/>
    </source>
</evidence>
<dbReference type="SUPFAM" id="SSF55008">
    <property type="entry name" value="HMA, heavy metal-associated domain"/>
    <property type="match status" value="1"/>
</dbReference>
<dbReference type="CDD" id="cd00371">
    <property type="entry name" value="HMA"/>
    <property type="match status" value="1"/>
</dbReference>
<comment type="caution">
    <text evidence="3">The sequence shown here is derived from an EMBL/GenBank/DDBJ whole genome shotgun (WGS) entry which is preliminary data.</text>
</comment>
<protein>
    <submittedName>
        <fullName evidence="3">Heavy metal transport/detoxification protein</fullName>
    </submittedName>
</protein>
<reference evidence="3 4" key="1">
    <citation type="journal article" date="2015" name="Nature">
        <title>rRNA introns, odd ribosomes, and small enigmatic genomes across a large radiation of phyla.</title>
        <authorList>
            <person name="Brown C.T."/>
            <person name="Hug L.A."/>
            <person name="Thomas B.C."/>
            <person name="Sharon I."/>
            <person name="Castelle C.J."/>
            <person name="Singh A."/>
            <person name="Wilkins M.J."/>
            <person name="Williams K.H."/>
            <person name="Banfield J.F."/>
        </authorList>
    </citation>
    <scope>NUCLEOTIDE SEQUENCE [LARGE SCALE GENOMIC DNA]</scope>
</reference>
<sequence>MAKITKKTIKIEGMHCTSCAMSIDMDLEDLEGVISSKTSYAKQIAEVEFDEEKVELEKMLEIIKNLGYKPSVVVH</sequence>
<dbReference type="InterPro" id="IPR006121">
    <property type="entry name" value="HMA_dom"/>
</dbReference>
<feature type="domain" description="HMA" evidence="2">
    <location>
        <begin position="5"/>
        <end position="71"/>
    </location>
</feature>
<dbReference type="InterPro" id="IPR036163">
    <property type="entry name" value="HMA_dom_sf"/>
</dbReference>
<evidence type="ECO:0000313" key="4">
    <source>
        <dbReference type="Proteomes" id="UP000034601"/>
    </source>
</evidence>
<name>A0A0G0WGQ2_9BACT</name>
<dbReference type="EMBL" id="LCAB01000004">
    <property type="protein sequence ID" value="KKR83510.1"/>
    <property type="molecule type" value="Genomic_DNA"/>
</dbReference>
<evidence type="ECO:0000259" key="2">
    <source>
        <dbReference type="PROSITE" id="PS50846"/>
    </source>
</evidence>
<dbReference type="GO" id="GO:0046872">
    <property type="term" value="F:metal ion binding"/>
    <property type="evidence" value="ECO:0007669"/>
    <property type="project" value="UniProtKB-KW"/>
</dbReference>
<dbReference type="Pfam" id="PF00403">
    <property type="entry name" value="HMA"/>
    <property type="match status" value="1"/>
</dbReference>
<dbReference type="PANTHER" id="PTHR46594">
    <property type="entry name" value="P-TYPE CATION-TRANSPORTING ATPASE"/>
    <property type="match status" value="1"/>
</dbReference>
<dbReference type="PROSITE" id="PS50846">
    <property type="entry name" value="HMA_2"/>
    <property type="match status" value="1"/>
</dbReference>
<dbReference type="FunFam" id="3.30.70.100:FF:000001">
    <property type="entry name" value="ATPase copper transporting beta"/>
    <property type="match status" value="1"/>
</dbReference>
<proteinExistence type="predicted"/>
<evidence type="ECO:0000313" key="3">
    <source>
        <dbReference type="EMBL" id="KKR83510.1"/>
    </source>
</evidence>
<dbReference type="Proteomes" id="UP000034601">
    <property type="component" value="Unassembled WGS sequence"/>
</dbReference>
<accession>A0A0G0WGQ2</accession>
<dbReference type="PRINTS" id="PR00942">
    <property type="entry name" value="CUATPASEI"/>
</dbReference>
<dbReference type="AlphaFoldDB" id="A0A0G0WGQ2"/>